<dbReference type="PANTHER" id="PTHR43280">
    <property type="entry name" value="ARAC-FAMILY TRANSCRIPTIONAL REGULATOR"/>
    <property type="match status" value="1"/>
</dbReference>
<keyword evidence="6" id="KW-1185">Reference proteome</keyword>
<dbReference type="Pfam" id="PF12833">
    <property type="entry name" value="HTH_18"/>
    <property type="match status" value="1"/>
</dbReference>
<dbReference type="PANTHER" id="PTHR43280:SF27">
    <property type="entry name" value="TRANSCRIPTIONAL REGULATOR MTLR"/>
    <property type="match status" value="1"/>
</dbReference>
<dbReference type="InterPro" id="IPR009057">
    <property type="entry name" value="Homeodomain-like_sf"/>
</dbReference>
<dbReference type="SMART" id="SM00342">
    <property type="entry name" value="HTH_ARAC"/>
    <property type="match status" value="1"/>
</dbReference>
<keyword evidence="3" id="KW-0804">Transcription</keyword>
<evidence type="ECO:0000256" key="3">
    <source>
        <dbReference type="ARBA" id="ARBA00023163"/>
    </source>
</evidence>
<dbReference type="InterPro" id="IPR018060">
    <property type="entry name" value="HTH_AraC"/>
</dbReference>
<evidence type="ECO:0000313" key="5">
    <source>
        <dbReference type="EMBL" id="MFD2902646.1"/>
    </source>
</evidence>
<dbReference type="RefSeq" id="WP_132845586.1">
    <property type="nucleotide sequence ID" value="NZ_JBHUPE010000001.1"/>
</dbReference>
<comment type="caution">
    <text evidence="5">The sequence shown here is derived from an EMBL/GenBank/DDBJ whole genome shotgun (WGS) entry which is preliminary data.</text>
</comment>
<reference evidence="6" key="1">
    <citation type="journal article" date="2019" name="Int. J. Syst. Evol. Microbiol.">
        <title>The Global Catalogue of Microorganisms (GCM) 10K type strain sequencing project: providing services to taxonomists for standard genome sequencing and annotation.</title>
        <authorList>
            <consortium name="The Broad Institute Genomics Platform"/>
            <consortium name="The Broad Institute Genome Sequencing Center for Infectious Disease"/>
            <person name="Wu L."/>
            <person name="Ma J."/>
        </authorList>
    </citation>
    <scope>NUCLEOTIDE SEQUENCE [LARGE SCALE GENOMIC DNA]</scope>
    <source>
        <strain evidence="6">KCTC 22209</strain>
    </source>
</reference>
<dbReference type="Gene3D" id="1.10.10.60">
    <property type="entry name" value="Homeodomain-like"/>
    <property type="match status" value="2"/>
</dbReference>
<proteinExistence type="predicted"/>
<sequence>MMSDIYREKSPLSEQDCFVVFDRRKSSFTFPVHIHPEYELNYVEGASGAQRIIGDSIETIGHKDLVLIANPELKHAWKDGECTSTDIHEITLQFHPSLVEQILDKKQFQSIQELFNRASKGVHFGTATIEKVLPLLRILTMEKDGFYAVMKLFILLYELSKGEDLRELSSSTKMGMTPNEILLQRLQNYISNNVSHMIRLPEAANTLNMSRSTFARFIKCHTDMNFTDYLLDFRINLATRKLKEQTSIADVVNLCGFNSISYFYRVFKKAKGVTPAEFRDNCKNHQLII</sequence>
<feature type="domain" description="HTH araC/xylS-type" evidence="4">
    <location>
        <begin position="184"/>
        <end position="281"/>
    </location>
</feature>
<evidence type="ECO:0000259" key="4">
    <source>
        <dbReference type="PROSITE" id="PS01124"/>
    </source>
</evidence>
<dbReference type="PROSITE" id="PS01124">
    <property type="entry name" value="HTH_ARAC_FAMILY_2"/>
    <property type="match status" value="1"/>
</dbReference>
<dbReference type="PRINTS" id="PR00032">
    <property type="entry name" value="HTHARAC"/>
</dbReference>
<dbReference type="SUPFAM" id="SSF46689">
    <property type="entry name" value="Homeodomain-like"/>
    <property type="match status" value="2"/>
</dbReference>
<dbReference type="EMBL" id="JBHUPE010000001">
    <property type="protein sequence ID" value="MFD2902646.1"/>
    <property type="molecule type" value="Genomic_DNA"/>
</dbReference>
<organism evidence="5 6">
    <name type="scientific">Sphingobacterium anhuiense</name>
    <dbReference type="NCBI Taxonomy" id="493780"/>
    <lineage>
        <taxon>Bacteria</taxon>
        <taxon>Pseudomonadati</taxon>
        <taxon>Bacteroidota</taxon>
        <taxon>Sphingobacteriia</taxon>
        <taxon>Sphingobacteriales</taxon>
        <taxon>Sphingobacteriaceae</taxon>
        <taxon>Sphingobacterium</taxon>
    </lineage>
</organism>
<dbReference type="InterPro" id="IPR020449">
    <property type="entry name" value="Tscrpt_reg_AraC-type_HTH"/>
</dbReference>
<accession>A0ABW5YRQ2</accession>
<gene>
    <name evidence="5" type="ORF">ACFS6I_01825</name>
</gene>
<protein>
    <submittedName>
        <fullName evidence="5">AraC family transcriptional regulator</fullName>
    </submittedName>
</protein>
<dbReference type="Proteomes" id="UP001597509">
    <property type="component" value="Unassembled WGS sequence"/>
</dbReference>
<keyword evidence="2" id="KW-0238">DNA-binding</keyword>
<keyword evidence="1" id="KW-0805">Transcription regulation</keyword>
<name>A0ABW5YRQ2_9SPHI</name>
<evidence type="ECO:0000256" key="1">
    <source>
        <dbReference type="ARBA" id="ARBA00023015"/>
    </source>
</evidence>
<evidence type="ECO:0000256" key="2">
    <source>
        <dbReference type="ARBA" id="ARBA00023125"/>
    </source>
</evidence>
<evidence type="ECO:0000313" key="6">
    <source>
        <dbReference type="Proteomes" id="UP001597509"/>
    </source>
</evidence>